<proteinExistence type="inferred from homology"/>
<dbReference type="Proteomes" id="UP000521872">
    <property type="component" value="Unassembled WGS sequence"/>
</dbReference>
<reference evidence="3 4" key="1">
    <citation type="submission" date="2019-12" db="EMBL/GenBank/DDBJ databases">
        <authorList>
            <person name="Floudas D."/>
            <person name="Bentzer J."/>
            <person name="Ahren D."/>
            <person name="Johansson T."/>
            <person name="Persson P."/>
            <person name="Tunlid A."/>
        </authorList>
    </citation>
    <scope>NUCLEOTIDE SEQUENCE [LARGE SCALE GENOMIC DNA]</scope>
    <source>
        <strain evidence="3 4">CBS 102.39</strain>
    </source>
</reference>
<dbReference type="PANTHER" id="PTHR42877">
    <property type="entry name" value="L-ORNITHINE N(5)-MONOOXYGENASE-RELATED"/>
    <property type="match status" value="1"/>
</dbReference>
<evidence type="ECO:0000313" key="3">
    <source>
        <dbReference type="EMBL" id="KAF4611037.1"/>
    </source>
</evidence>
<evidence type="ECO:0000256" key="1">
    <source>
        <dbReference type="ARBA" id="ARBA00010139"/>
    </source>
</evidence>
<comment type="caution">
    <text evidence="3">The sequence shown here is derived from an EMBL/GenBank/DDBJ whole genome shotgun (WGS) entry which is preliminary data.</text>
</comment>
<feature type="region of interest" description="Disordered" evidence="2">
    <location>
        <begin position="35"/>
        <end position="62"/>
    </location>
</feature>
<sequence>MGIAPPVLPQLYLRRRSFLALRHYSREVIRPHGNQIEGDTRLGTMPARQPVSAPRSSSDERLRKPIHNERLARIICIGAGASGLLLAYKLQRSFENYELTIYEKNDAISGTWYENKYPGCSCDIPAHTYTWSFDPNPNWSSVYAGSDEIHSYFNRFSDKYGLAKYCRMRHEVTKAVWNEDAGTWTVEVVNRGNQEKITQECDILINASGVLNAWKWPDLPGLETYEGKLVHTAAWDTNIDLRDKHVGLIGNGQVEPIRSSGIQVLPAIYPAAKKITTFIRSATWVAPVQGFQQRVFSQEERRNFEDDPDVHLEYRKTLETRMNARFPSFILDTVQQAGMRDAMTHLMKTTLNDETLEKLMIPEYPVGCRRFTPGINYLECVRTEKVEVVYGQVQRITQKGCIGQDGKEYPVDVLICATGFDTSYKPRFPIIGRNGVTLSDAWAIEAESYLGLAAHGFPNYFVFIGPNSPIGNGPVLIAVEAQADYMLKMIDRWQTENIHSFAPKREAVADFVEHTNNFMKRAVWQQECRSWYKKNSVTGRVTAIWPGSTLHYLEAVDQPRYDDWDVKYNGNRFAFLGNGFSRVEVDTTADWAYYLRNEDDSPFMSRGKRRRVFSRSGTIDRSGEEYYYPRFPGTN</sequence>
<dbReference type="AlphaFoldDB" id="A0A8H4VIM9"/>
<keyword evidence="4" id="KW-1185">Reference proteome</keyword>
<dbReference type="InterPro" id="IPR036188">
    <property type="entry name" value="FAD/NAD-bd_sf"/>
</dbReference>
<evidence type="ECO:0000313" key="4">
    <source>
        <dbReference type="Proteomes" id="UP000521872"/>
    </source>
</evidence>
<name>A0A8H4VIM9_9AGAR</name>
<dbReference type="InterPro" id="IPR051209">
    <property type="entry name" value="FAD-bind_Monooxygenase_sf"/>
</dbReference>
<evidence type="ECO:0000256" key="2">
    <source>
        <dbReference type="SAM" id="MobiDB-lite"/>
    </source>
</evidence>
<gene>
    <name evidence="3" type="ORF">D9613_007085</name>
</gene>
<accession>A0A8H4VIM9</accession>
<organism evidence="3 4">
    <name type="scientific">Agrocybe pediades</name>
    <dbReference type="NCBI Taxonomy" id="84607"/>
    <lineage>
        <taxon>Eukaryota</taxon>
        <taxon>Fungi</taxon>
        <taxon>Dikarya</taxon>
        <taxon>Basidiomycota</taxon>
        <taxon>Agaricomycotina</taxon>
        <taxon>Agaricomycetes</taxon>
        <taxon>Agaricomycetidae</taxon>
        <taxon>Agaricales</taxon>
        <taxon>Agaricineae</taxon>
        <taxon>Strophariaceae</taxon>
        <taxon>Agrocybe</taxon>
    </lineage>
</organism>
<dbReference type="Pfam" id="PF13450">
    <property type="entry name" value="NAD_binding_8"/>
    <property type="match status" value="1"/>
</dbReference>
<protein>
    <recommendedName>
        <fullName evidence="5">FAD/NAD(P)-binding domain-containing protein</fullName>
    </recommendedName>
</protein>
<dbReference type="SUPFAM" id="SSF51905">
    <property type="entry name" value="FAD/NAD(P)-binding domain"/>
    <property type="match status" value="2"/>
</dbReference>
<evidence type="ECO:0008006" key="5">
    <source>
        <dbReference type="Google" id="ProtNLM"/>
    </source>
</evidence>
<dbReference type="Gene3D" id="3.50.50.60">
    <property type="entry name" value="FAD/NAD(P)-binding domain"/>
    <property type="match status" value="2"/>
</dbReference>
<dbReference type="EMBL" id="JAACJL010000058">
    <property type="protein sequence ID" value="KAF4611037.1"/>
    <property type="molecule type" value="Genomic_DNA"/>
</dbReference>
<dbReference type="PANTHER" id="PTHR42877:SF8">
    <property type="entry name" value="MONOOXYGENASE"/>
    <property type="match status" value="1"/>
</dbReference>
<comment type="similarity">
    <text evidence="1">Belongs to the FAD-binding monooxygenase family.</text>
</comment>